<proteinExistence type="predicted"/>
<reference evidence="1" key="1">
    <citation type="submission" date="2015-06" db="UniProtKB">
        <authorList>
            <consortium name="EnsemblPlants"/>
        </authorList>
    </citation>
    <scope>IDENTIFICATION</scope>
</reference>
<accession>M8BEW1</accession>
<protein>
    <submittedName>
        <fullName evidence="1">Uncharacterized protein</fullName>
    </submittedName>
</protein>
<dbReference type="EnsemblPlants" id="EMT23480">
    <property type="protein sequence ID" value="EMT23480"/>
    <property type="gene ID" value="F775_25316"/>
</dbReference>
<evidence type="ECO:0000313" key="1">
    <source>
        <dbReference type="EnsemblPlants" id="EMT23480"/>
    </source>
</evidence>
<sequence length="382" mass="42833">MRAAAPLAIAGIPLEPVNPRKMESMDDGKEQRLPRGDLDAATAIPSYSPGTCNVLNKSMFILSKFHLHVSLVLMLWLKQLHSKIYMSGSFLPSLIYKLLRSGAWSRALSRGGACRRALGYGREGAEELCIRGWRDRRSYPSHWCLTACKVISSQQTIGKMLVRVQLSDNFLPSGYLKTVCYPSSSGKPRVSYELDYVEDTEIKEEGEGFADNWHIESTSCKRGWGGGCAYALVEVPHWGVDDKKCRHVPSITDHDGLLRGCHVAAGAIIDHDVALGEQGQRRGHVGVVGIRFIGSSSSSNILHNFILLAGRGAVKYDLDAIEVVYMLLSMICEGKLVGTRWCRNESQCSRATWDEYTVRKERWRWLQIGIDRLDKEIRYARR</sequence>
<dbReference type="AlphaFoldDB" id="M8BEW1"/>
<organism evidence="1">
    <name type="scientific">Aegilops tauschii</name>
    <name type="common">Tausch's goatgrass</name>
    <name type="synonym">Aegilops squarrosa</name>
    <dbReference type="NCBI Taxonomy" id="37682"/>
    <lineage>
        <taxon>Eukaryota</taxon>
        <taxon>Viridiplantae</taxon>
        <taxon>Streptophyta</taxon>
        <taxon>Embryophyta</taxon>
        <taxon>Tracheophyta</taxon>
        <taxon>Spermatophyta</taxon>
        <taxon>Magnoliopsida</taxon>
        <taxon>Liliopsida</taxon>
        <taxon>Poales</taxon>
        <taxon>Poaceae</taxon>
        <taxon>BOP clade</taxon>
        <taxon>Pooideae</taxon>
        <taxon>Triticodae</taxon>
        <taxon>Triticeae</taxon>
        <taxon>Triticinae</taxon>
        <taxon>Aegilops</taxon>
    </lineage>
</organism>
<name>M8BEW1_AEGTA</name>